<comment type="caution">
    <text evidence="2">The sequence shown here is derived from an EMBL/GenBank/DDBJ whole genome shotgun (WGS) entry which is preliminary data.</text>
</comment>
<organism evidence="2 3">
    <name type="scientific">Holdemanella biformis</name>
    <dbReference type="NCBI Taxonomy" id="1735"/>
    <lineage>
        <taxon>Bacteria</taxon>
        <taxon>Bacillati</taxon>
        <taxon>Bacillota</taxon>
        <taxon>Erysipelotrichia</taxon>
        <taxon>Erysipelotrichales</taxon>
        <taxon>Erysipelotrichaceae</taxon>
        <taxon>Holdemanella</taxon>
    </lineage>
</organism>
<evidence type="ECO:0000313" key="2">
    <source>
        <dbReference type="EMBL" id="RGS44923.1"/>
    </source>
</evidence>
<keyword evidence="1" id="KW-1133">Transmembrane helix</keyword>
<dbReference type="AlphaFoldDB" id="A0A412IY23"/>
<feature type="transmembrane region" description="Helical" evidence="1">
    <location>
        <begin position="78"/>
        <end position="99"/>
    </location>
</feature>
<protein>
    <submittedName>
        <fullName evidence="2">Heme transporter CcmB</fullName>
    </submittedName>
</protein>
<dbReference type="RefSeq" id="WP_118320433.1">
    <property type="nucleotide sequence ID" value="NZ_QRVM01000050.1"/>
</dbReference>
<sequence>MKRVLNYLLAISIIITIMVPITGIIVHKLAATLFLILALIHVFLYRKRLDLKYILIIVLTVLSFVLGILGLIMVEHPIILILHRTISIVLIILLAIHIYKFHRRLAVA</sequence>
<evidence type="ECO:0000256" key="1">
    <source>
        <dbReference type="SAM" id="Phobius"/>
    </source>
</evidence>
<gene>
    <name evidence="2" type="ORF">DWX92_09480</name>
</gene>
<keyword evidence="1" id="KW-0472">Membrane</keyword>
<name>A0A412IY23_9FIRM</name>
<keyword evidence="1" id="KW-0812">Transmembrane</keyword>
<feature type="transmembrane region" description="Helical" evidence="1">
    <location>
        <begin position="29"/>
        <end position="46"/>
    </location>
</feature>
<proteinExistence type="predicted"/>
<evidence type="ECO:0000313" key="3">
    <source>
        <dbReference type="Proteomes" id="UP000285274"/>
    </source>
</evidence>
<feature type="transmembrane region" description="Helical" evidence="1">
    <location>
        <begin position="7"/>
        <end position="23"/>
    </location>
</feature>
<accession>A0A412IY23</accession>
<dbReference type="Proteomes" id="UP000285274">
    <property type="component" value="Unassembled WGS sequence"/>
</dbReference>
<feature type="transmembrane region" description="Helical" evidence="1">
    <location>
        <begin position="53"/>
        <end position="72"/>
    </location>
</feature>
<dbReference type="EMBL" id="QRVM01000050">
    <property type="protein sequence ID" value="RGS44923.1"/>
    <property type="molecule type" value="Genomic_DNA"/>
</dbReference>
<reference evidence="2 3" key="1">
    <citation type="submission" date="2018-08" db="EMBL/GenBank/DDBJ databases">
        <title>A genome reference for cultivated species of the human gut microbiota.</title>
        <authorList>
            <person name="Zou Y."/>
            <person name="Xue W."/>
            <person name="Luo G."/>
        </authorList>
    </citation>
    <scope>NUCLEOTIDE SEQUENCE [LARGE SCALE GENOMIC DNA]</scope>
    <source>
        <strain evidence="2 3">AF22-10AC</strain>
    </source>
</reference>